<name>A0AA88YLK6_PINIB</name>
<dbReference type="GO" id="GO:0004377">
    <property type="term" value="F:GDP-Man:Man(3)GlcNAc(2)-PP-Dol alpha-1,2-mannosyltransferase activity"/>
    <property type="evidence" value="ECO:0007669"/>
    <property type="project" value="InterPro"/>
</dbReference>
<dbReference type="GO" id="GO:0006487">
    <property type="term" value="P:protein N-linked glycosylation"/>
    <property type="evidence" value="ECO:0007669"/>
    <property type="project" value="TreeGrafter"/>
</dbReference>
<keyword evidence="4" id="KW-1185">Reference proteome</keyword>
<dbReference type="Gene3D" id="3.40.50.2000">
    <property type="entry name" value="Glycogen Phosphorylase B"/>
    <property type="match status" value="1"/>
</dbReference>
<gene>
    <name evidence="3" type="ORF">FSP39_004183</name>
</gene>
<keyword evidence="1" id="KW-0808">Transferase</keyword>
<evidence type="ECO:0000256" key="1">
    <source>
        <dbReference type="ARBA" id="ARBA00022676"/>
    </source>
</evidence>
<dbReference type="InterPro" id="IPR001296">
    <property type="entry name" value="Glyco_trans_1"/>
</dbReference>
<dbReference type="AlphaFoldDB" id="A0AA88YLK6"/>
<dbReference type="InterPro" id="IPR038013">
    <property type="entry name" value="ALG11"/>
</dbReference>
<feature type="domain" description="Glycosyl transferase family 1" evidence="2">
    <location>
        <begin position="5"/>
        <end position="140"/>
    </location>
</feature>
<proteinExistence type="predicted"/>
<dbReference type="EMBL" id="VSWD01000006">
    <property type="protein sequence ID" value="KAK3099430.1"/>
    <property type="molecule type" value="Genomic_DNA"/>
</dbReference>
<comment type="caution">
    <text evidence="3">The sequence shown here is derived from an EMBL/GenBank/DDBJ whole genome shotgun (WGS) entry which is preliminary data.</text>
</comment>
<protein>
    <recommendedName>
        <fullName evidence="2">Glycosyl transferase family 1 domain-containing protein</fullName>
    </recommendedName>
</protein>
<keyword evidence="1" id="KW-0328">Glycosyltransferase</keyword>
<dbReference type="Pfam" id="PF00534">
    <property type="entry name" value="Glycos_transf_1"/>
    <property type="match status" value="1"/>
</dbReference>
<accession>A0AA88YLK6</accession>
<dbReference type="PANTHER" id="PTHR45919:SF1">
    <property type="entry name" value="GDP-MAN:MAN(3)GLCNAC(2)-PP-DOL ALPHA-1,2-MANNOSYLTRANSFERASE"/>
    <property type="match status" value="1"/>
</dbReference>
<reference evidence="3" key="1">
    <citation type="submission" date="2019-08" db="EMBL/GenBank/DDBJ databases">
        <title>The improved chromosome-level genome for the pearl oyster Pinctada fucata martensii using PacBio sequencing and Hi-C.</title>
        <authorList>
            <person name="Zheng Z."/>
        </authorList>
    </citation>
    <scope>NUCLEOTIDE SEQUENCE</scope>
    <source>
        <strain evidence="3">ZZ-2019</strain>
        <tissue evidence="3">Adductor muscle</tissue>
    </source>
</reference>
<dbReference type="Proteomes" id="UP001186944">
    <property type="component" value="Unassembled WGS sequence"/>
</dbReference>
<evidence type="ECO:0000313" key="4">
    <source>
        <dbReference type="Proteomes" id="UP001186944"/>
    </source>
</evidence>
<evidence type="ECO:0000313" key="3">
    <source>
        <dbReference type="EMBL" id="KAK3099430.1"/>
    </source>
</evidence>
<organism evidence="3 4">
    <name type="scientific">Pinctada imbricata</name>
    <name type="common">Atlantic pearl-oyster</name>
    <name type="synonym">Pinctada martensii</name>
    <dbReference type="NCBI Taxonomy" id="66713"/>
    <lineage>
        <taxon>Eukaryota</taxon>
        <taxon>Metazoa</taxon>
        <taxon>Spiralia</taxon>
        <taxon>Lophotrochozoa</taxon>
        <taxon>Mollusca</taxon>
        <taxon>Bivalvia</taxon>
        <taxon>Autobranchia</taxon>
        <taxon>Pteriomorphia</taxon>
        <taxon>Pterioida</taxon>
        <taxon>Pterioidea</taxon>
        <taxon>Pteriidae</taxon>
        <taxon>Pinctada</taxon>
    </lineage>
</organism>
<dbReference type="GO" id="GO:0005789">
    <property type="term" value="C:endoplasmic reticulum membrane"/>
    <property type="evidence" value="ECO:0007669"/>
    <property type="project" value="TreeGrafter"/>
</dbReference>
<dbReference type="SUPFAM" id="SSF53756">
    <property type="entry name" value="UDP-Glycosyltransferase/glycogen phosphorylase"/>
    <property type="match status" value="1"/>
</dbReference>
<evidence type="ECO:0000259" key="2">
    <source>
        <dbReference type="Pfam" id="PF00534"/>
    </source>
</evidence>
<sequence length="166" mass="18823">MPDTERKDYKLILVGSCRNEEDSKRVENLKELCRELGISEYVEFELNVSFDRLKELMSESVIGLHTMWNEHFGIGVVEMMAAGTIVLAHDSGGPKLDIVVPVSSHKTGFLANDVESYAVAMETIFNLSNSERLEIRKHARESISRFSEKEFNDGFIYAFEPLMAKA</sequence>
<dbReference type="PANTHER" id="PTHR45919">
    <property type="entry name" value="GDP-MAN:MAN(3)GLCNAC(2)-PP-DOL ALPHA-1,2-MANNOSYLTRANSFERASE"/>
    <property type="match status" value="1"/>
</dbReference>